<dbReference type="PANTHER" id="PTHR40037:SF1">
    <property type="entry name" value="PHOSPHOESTERASE SAOUHSC_00951-RELATED"/>
    <property type="match status" value="1"/>
</dbReference>
<dbReference type="Proteomes" id="UP001319180">
    <property type="component" value="Unassembled WGS sequence"/>
</dbReference>
<dbReference type="EMBL" id="JAHESC010000012">
    <property type="protein sequence ID" value="MBT1686969.1"/>
    <property type="molecule type" value="Genomic_DNA"/>
</dbReference>
<dbReference type="InterPro" id="IPR050580">
    <property type="entry name" value="2H_phosphoesterase_YjcG-like"/>
</dbReference>
<keyword evidence="1" id="KW-0436">Ligase</keyword>
<organism evidence="1 2">
    <name type="scientific">Dawidia soli</name>
    <dbReference type="NCBI Taxonomy" id="2782352"/>
    <lineage>
        <taxon>Bacteria</taxon>
        <taxon>Pseudomonadati</taxon>
        <taxon>Bacteroidota</taxon>
        <taxon>Cytophagia</taxon>
        <taxon>Cytophagales</taxon>
        <taxon>Chryseotaleaceae</taxon>
        <taxon>Dawidia</taxon>
    </lineage>
</organism>
<comment type="caution">
    <text evidence="1">The sequence shown here is derived from an EMBL/GenBank/DDBJ whole genome shotgun (WGS) entry which is preliminary data.</text>
</comment>
<keyword evidence="2" id="KW-1185">Reference proteome</keyword>
<proteinExistence type="predicted"/>
<name>A0AAP2D877_9BACT</name>
<dbReference type="RefSeq" id="WP_254090203.1">
    <property type="nucleotide sequence ID" value="NZ_JAHESC010000012.1"/>
</dbReference>
<dbReference type="Gene3D" id="3.90.1140.10">
    <property type="entry name" value="Cyclic phosphodiesterase"/>
    <property type="match status" value="1"/>
</dbReference>
<accession>A0AAP2D877</accession>
<dbReference type="PANTHER" id="PTHR40037">
    <property type="entry name" value="PHOSPHOESTERASE YJCG-RELATED"/>
    <property type="match status" value="1"/>
</dbReference>
<dbReference type="GO" id="GO:0016874">
    <property type="term" value="F:ligase activity"/>
    <property type="evidence" value="ECO:0007669"/>
    <property type="project" value="UniProtKB-KW"/>
</dbReference>
<evidence type="ECO:0000313" key="1">
    <source>
        <dbReference type="EMBL" id="MBT1686969.1"/>
    </source>
</evidence>
<protein>
    <submittedName>
        <fullName evidence="1">2'-5' RNA ligase family protein</fullName>
    </submittedName>
</protein>
<dbReference type="InterPro" id="IPR009097">
    <property type="entry name" value="Cyclic_Pdiesterase"/>
</dbReference>
<dbReference type="AlphaFoldDB" id="A0AAP2D877"/>
<sequence>MKLTTKTGTSVKELSFIISPPPHIRSDAFVLKDDVHYLIGHPFTDRYSRAHISLFKYNDEHMDDMIRYVAAKATYMRPFNVFVKDLAAFHHGRYRTLYLDIVNKYPIRDMFEKLVREDAHFTPHITIARMLSQEDFEKCWPHLENLRYSQHFLCDRITVLARGDGHWTHYHDIMLGAE</sequence>
<evidence type="ECO:0000313" key="2">
    <source>
        <dbReference type="Proteomes" id="UP001319180"/>
    </source>
</evidence>
<dbReference type="Pfam" id="PF13563">
    <property type="entry name" value="2_5_RNA_ligase2"/>
    <property type="match status" value="1"/>
</dbReference>
<gene>
    <name evidence="1" type="ORF">KK078_10395</name>
</gene>
<reference evidence="1 2" key="1">
    <citation type="submission" date="2021-05" db="EMBL/GenBank/DDBJ databases">
        <title>A Polyphasic approach of four new species of the genus Ohtaekwangia: Ohtaekwangia histidinii sp. nov., Ohtaekwangia cretensis sp. nov., Ohtaekwangia indiensis sp. nov., Ohtaekwangia reichenbachii sp. nov. from diverse environment.</title>
        <authorList>
            <person name="Octaviana S."/>
        </authorList>
    </citation>
    <scope>NUCLEOTIDE SEQUENCE [LARGE SCALE GENOMIC DNA]</scope>
    <source>
        <strain evidence="1 2">PWU37</strain>
    </source>
</reference>
<dbReference type="SUPFAM" id="SSF55144">
    <property type="entry name" value="LigT-like"/>
    <property type="match status" value="1"/>
</dbReference>